<feature type="transmembrane region" description="Helical" evidence="2">
    <location>
        <begin position="138"/>
        <end position="159"/>
    </location>
</feature>
<dbReference type="AlphaFoldDB" id="A0ABC8TAQ0"/>
<sequence length="228" mass="24452">MHLSTTSLFIIKVIFERSGGGAAMGILLQATSLVYIFPSALSLAVTTRVGNELGANQTCKAKTSSLVALTYAIFTSFMAMFFMTTLRNAWGRAFTVDEAFLSLTAVAMPVVGLCELGNCPQTTSCCVLRGSARPKLGANINLGSFYCVGLPLAVLMGFGLDMGFFGLWLGLLAAQLVCALLMVLVLTRTDWVIEADRTRQLIGVDGDQQGERPWQDQCSSRLSISSPN</sequence>
<proteinExistence type="inferred from homology"/>
<evidence type="ECO:0000256" key="1">
    <source>
        <dbReference type="ARBA" id="ARBA00010199"/>
    </source>
</evidence>
<protein>
    <submittedName>
        <fullName evidence="3">Uncharacterized protein</fullName>
    </submittedName>
</protein>
<comment type="caution">
    <text evidence="3">The sequence shown here is derived from an EMBL/GenBank/DDBJ whole genome shotgun (WGS) entry which is preliminary data.</text>
</comment>
<dbReference type="InterPro" id="IPR002528">
    <property type="entry name" value="MATE_fam"/>
</dbReference>
<dbReference type="Pfam" id="PF01554">
    <property type="entry name" value="MatE"/>
    <property type="match status" value="1"/>
</dbReference>
<evidence type="ECO:0000313" key="4">
    <source>
        <dbReference type="Proteomes" id="UP001642360"/>
    </source>
</evidence>
<accession>A0ABC8TAQ0</accession>
<reference evidence="3 4" key="1">
    <citation type="submission" date="2024-02" db="EMBL/GenBank/DDBJ databases">
        <authorList>
            <person name="Vignale AGUSTIN F."/>
            <person name="Sosa J E."/>
            <person name="Modenutti C."/>
        </authorList>
    </citation>
    <scope>NUCLEOTIDE SEQUENCE [LARGE SCALE GENOMIC DNA]</scope>
</reference>
<evidence type="ECO:0000256" key="2">
    <source>
        <dbReference type="SAM" id="Phobius"/>
    </source>
</evidence>
<dbReference type="PANTHER" id="PTHR11206">
    <property type="entry name" value="MULTIDRUG RESISTANCE PROTEIN"/>
    <property type="match status" value="1"/>
</dbReference>
<dbReference type="EMBL" id="CAUOFW020004613">
    <property type="protein sequence ID" value="CAK9166490.1"/>
    <property type="molecule type" value="Genomic_DNA"/>
</dbReference>
<evidence type="ECO:0000313" key="3">
    <source>
        <dbReference type="EMBL" id="CAK9166490.1"/>
    </source>
</evidence>
<keyword evidence="2" id="KW-0812">Transmembrane</keyword>
<feature type="transmembrane region" description="Helical" evidence="2">
    <location>
        <begin position="165"/>
        <end position="187"/>
    </location>
</feature>
<gene>
    <name evidence="3" type="ORF">ILEXP_LOCUS35709</name>
</gene>
<keyword evidence="2" id="KW-0472">Membrane</keyword>
<keyword evidence="4" id="KW-1185">Reference proteome</keyword>
<name>A0ABC8TAQ0_9AQUA</name>
<organism evidence="3 4">
    <name type="scientific">Ilex paraguariensis</name>
    <name type="common">yerba mate</name>
    <dbReference type="NCBI Taxonomy" id="185542"/>
    <lineage>
        <taxon>Eukaryota</taxon>
        <taxon>Viridiplantae</taxon>
        <taxon>Streptophyta</taxon>
        <taxon>Embryophyta</taxon>
        <taxon>Tracheophyta</taxon>
        <taxon>Spermatophyta</taxon>
        <taxon>Magnoliopsida</taxon>
        <taxon>eudicotyledons</taxon>
        <taxon>Gunneridae</taxon>
        <taxon>Pentapetalae</taxon>
        <taxon>asterids</taxon>
        <taxon>campanulids</taxon>
        <taxon>Aquifoliales</taxon>
        <taxon>Aquifoliaceae</taxon>
        <taxon>Ilex</taxon>
    </lineage>
</organism>
<feature type="transmembrane region" description="Helical" evidence="2">
    <location>
        <begin position="21"/>
        <end position="45"/>
    </location>
</feature>
<dbReference type="Proteomes" id="UP001642360">
    <property type="component" value="Unassembled WGS sequence"/>
</dbReference>
<keyword evidence="2" id="KW-1133">Transmembrane helix</keyword>
<comment type="similarity">
    <text evidence="1">Belongs to the multi antimicrobial extrusion (MATE) (TC 2.A.66.1) family.</text>
</comment>
<feature type="transmembrane region" description="Helical" evidence="2">
    <location>
        <begin position="65"/>
        <end position="83"/>
    </location>
</feature>